<gene>
    <name evidence="1" type="ORF">LLE72_014420</name>
</gene>
<dbReference type="AlphaFoldDB" id="A0AAJ2X4F3"/>
<accession>A0AAJ2X4F3</accession>
<comment type="caution">
    <text evidence="1">The sequence shown here is derived from an EMBL/GenBank/DDBJ whole genome shotgun (WGS) entry which is preliminary data.</text>
</comment>
<dbReference type="Proteomes" id="UP001297361">
    <property type="component" value="Unassembled WGS sequence"/>
</dbReference>
<sequence length="278" mass="31758">MSQTPMLWAVPITRRRRGIFCFMAEEIAQQVEEQRFYLVESKARLLPPFASIEAEADAKEKECLESPPEYFDPEDGDMSMVYEAAFHRGLEHFGLLQEMRQRTILGIAAGMYHHFDKSFRVRVAREMRQSGWVVGEKTRDQIWRSDWSSLEALLVAFGWNVPSVTGYQDIEALRLVVNAFKHGEGQAFEELKKCFPRFIPTLTSGSPWAYVDYTHLCVTEEQLDTFSQAIESFWEAIPRQLSVEEGVDSLELPAFYAKAMQKDGVPNVMASPTAPTSP</sequence>
<reference evidence="1" key="2">
    <citation type="submission" date="2024-01" db="EMBL/GenBank/DDBJ databases">
        <title>Long-read genome sequencing of X. campestris pv. papavericola.</title>
        <authorList>
            <person name="Hussain R.M.F."/>
            <person name="Greer S."/>
            <person name="Harrison J."/>
            <person name="Grant M."/>
            <person name="Vicente J."/>
            <person name="Studholme D.J."/>
        </authorList>
    </citation>
    <scope>NUCLEOTIDE SEQUENCE</scope>
    <source>
        <strain evidence="1">NCPPB 2970</strain>
    </source>
</reference>
<evidence type="ECO:0000313" key="1">
    <source>
        <dbReference type="EMBL" id="MEC3888907.1"/>
    </source>
</evidence>
<reference evidence="1" key="1">
    <citation type="submission" date="2021-10" db="EMBL/GenBank/DDBJ databases">
        <authorList>
            <person name="Hussein R."/>
            <person name="Harrison J."/>
            <person name="Studholme D.J."/>
            <person name="Vicente J."/>
            <person name="Grant M."/>
        </authorList>
    </citation>
    <scope>NUCLEOTIDE SEQUENCE</scope>
    <source>
        <strain evidence="1">NCPPB 2970</strain>
    </source>
</reference>
<organism evidence="1 2">
    <name type="scientific">Xanthomonas campestris pv. papavericola</name>
    <dbReference type="NCBI Taxonomy" id="487881"/>
    <lineage>
        <taxon>Bacteria</taxon>
        <taxon>Pseudomonadati</taxon>
        <taxon>Pseudomonadota</taxon>
        <taxon>Gammaproteobacteria</taxon>
        <taxon>Lysobacterales</taxon>
        <taxon>Lysobacteraceae</taxon>
        <taxon>Xanthomonas</taxon>
    </lineage>
</organism>
<proteinExistence type="predicted"/>
<dbReference type="RefSeq" id="WP_228426956.1">
    <property type="nucleotide sequence ID" value="NZ_JAJFNJ020000003.1"/>
</dbReference>
<protein>
    <submittedName>
        <fullName evidence="1">Uncharacterized protein</fullName>
    </submittedName>
</protein>
<name>A0AAJ2X4F3_XANCA</name>
<dbReference type="EMBL" id="JAJFNJ020000003">
    <property type="protein sequence ID" value="MEC3888907.1"/>
    <property type="molecule type" value="Genomic_DNA"/>
</dbReference>
<evidence type="ECO:0000313" key="2">
    <source>
        <dbReference type="Proteomes" id="UP001297361"/>
    </source>
</evidence>